<dbReference type="PANTHER" id="PTHR31973">
    <property type="entry name" value="POLYPROTEIN, PUTATIVE-RELATED"/>
    <property type="match status" value="1"/>
</dbReference>
<name>A0A1S4AMF2_TOBAC</name>
<organism evidence="1">
    <name type="scientific">Nicotiana tabacum</name>
    <name type="common">Common tobacco</name>
    <dbReference type="NCBI Taxonomy" id="4097"/>
    <lineage>
        <taxon>Eukaryota</taxon>
        <taxon>Viridiplantae</taxon>
        <taxon>Streptophyta</taxon>
        <taxon>Embryophyta</taxon>
        <taxon>Tracheophyta</taxon>
        <taxon>Spermatophyta</taxon>
        <taxon>Magnoliopsida</taxon>
        <taxon>eudicotyledons</taxon>
        <taxon>Gunneridae</taxon>
        <taxon>Pentapetalae</taxon>
        <taxon>asterids</taxon>
        <taxon>lamiids</taxon>
        <taxon>Solanales</taxon>
        <taxon>Solanaceae</taxon>
        <taxon>Nicotianoideae</taxon>
        <taxon>Nicotianeae</taxon>
        <taxon>Nicotiana</taxon>
    </lineage>
</organism>
<evidence type="ECO:0000313" key="1">
    <source>
        <dbReference type="RefSeq" id="XP_016477608.1"/>
    </source>
</evidence>
<dbReference type="PaxDb" id="4097-A0A1S4AMF2"/>
<accession>A0A1S4AMF2</accession>
<dbReference type="KEGG" id="nta:107799052"/>
<dbReference type="OMA" id="RWASSHE"/>
<protein>
    <recommendedName>
        <fullName evidence="2">Transposase MuDR plant domain-containing protein</fullName>
    </recommendedName>
</protein>
<sequence>MFQSVIAELFPVYVLHSGEWEENKFINFVSDCVIVESAFSYNNLVAAISEQIRIDDVSTIDSTEIMADIELIENTKLSENTGIIDNMLNEFIEEDQVYKDKETVINVMKNLAVYERFQFKVKRSSATRYHLMCVDDNCAWSFKSSIVFKANIFKVKSYNNNHTYGYGERYLTQRQATSGVIASIVKDKYVNPKKLYTANNIIEDIQKQRGIEVSYMKAWRAKKIAMAMIRGSPSDSYKELPKYFYMLEHTNPGTVTKLHKSKDGCFLYAYVLLYASIKGWEHCRPIMVVDQSFLKAAYKGTILTACTQDGAGELTAPTLFLQFNVKRTFKKHHKQLKDIFFALARAYTIEKFEYHMTEMCKIDPRVQPYLFEIGYERWSRAYSKVKRSMVMTSNIAESINAANKDARELPVMQLPEYMTNLLQQWNNKNRKSAMETSTELGKKYDKLLRENLIASEQMMVRPATEQLYTVFEG</sequence>
<dbReference type="PANTHER" id="PTHR31973:SF113">
    <property type="entry name" value="PROTEIN FAR1-RELATED SEQUENCE 5-LIKE"/>
    <property type="match status" value="1"/>
</dbReference>
<gene>
    <name evidence="1" type="primary">LOC107799052</name>
</gene>
<reference evidence="1" key="1">
    <citation type="submission" date="2025-08" db="UniProtKB">
        <authorList>
            <consortium name="RefSeq"/>
        </authorList>
    </citation>
    <scope>IDENTIFICATION</scope>
</reference>
<dbReference type="STRING" id="4097.A0A1S4AMF2"/>
<dbReference type="OrthoDB" id="1938144at2759"/>
<proteinExistence type="predicted"/>
<evidence type="ECO:0008006" key="2">
    <source>
        <dbReference type="Google" id="ProtNLM"/>
    </source>
</evidence>
<dbReference type="AlphaFoldDB" id="A0A1S4AMF2"/>
<dbReference type="RefSeq" id="XP_016477608.1">
    <property type="nucleotide sequence ID" value="XM_016622122.1"/>
</dbReference>